<dbReference type="InterPro" id="IPR023214">
    <property type="entry name" value="HAD_sf"/>
</dbReference>
<dbReference type="OrthoDB" id="755951at2759"/>
<dbReference type="InterPro" id="IPR036412">
    <property type="entry name" value="HAD-like_sf"/>
</dbReference>
<dbReference type="GO" id="GO:0005829">
    <property type="term" value="C:cytosol"/>
    <property type="evidence" value="ECO:0007669"/>
    <property type="project" value="TreeGrafter"/>
</dbReference>
<dbReference type="PANTHER" id="PTHR10788">
    <property type="entry name" value="TREHALOSE-6-PHOSPHATE SYNTHASE"/>
    <property type="match status" value="1"/>
</dbReference>
<feature type="compositionally biased region" description="Basic and acidic residues" evidence="6">
    <location>
        <begin position="78"/>
        <end position="89"/>
    </location>
</feature>
<dbReference type="CDD" id="cd03788">
    <property type="entry name" value="GT20_TPS"/>
    <property type="match status" value="1"/>
</dbReference>
<dbReference type="FunFam" id="3.40.50.2000:FF:000099">
    <property type="entry name" value="Alpha,alpha-trehalose phosphate synthase subunit, putative"/>
    <property type="match status" value="1"/>
</dbReference>
<evidence type="ECO:0000256" key="2">
    <source>
        <dbReference type="ARBA" id="ARBA00005409"/>
    </source>
</evidence>
<comment type="similarity">
    <text evidence="3">In the C-terminal section; belongs to the trehalose phosphatase family.</text>
</comment>
<dbReference type="GeneID" id="25412933"/>
<comment type="subcellular location">
    <subcellularLocation>
        <location evidence="1">Cytoplasm</location>
    </subcellularLocation>
</comment>
<gene>
    <name evidence="7" type="ORF">M436DRAFT_60098</name>
</gene>
<feature type="region of interest" description="Disordered" evidence="6">
    <location>
        <begin position="128"/>
        <end position="162"/>
    </location>
</feature>
<dbReference type="EMBL" id="KL584702">
    <property type="protein sequence ID" value="KEQ78173.1"/>
    <property type="molecule type" value="Genomic_DNA"/>
</dbReference>
<dbReference type="InterPro" id="IPR001830">
    <property type="entry name" value="Glyco_trans_20"/>
</dbReference>
<feature type="region of interest" description="Disordered" evidence="6">
    <location>
        <begin position="72"/>
        <end position="93"/>
    </location>
</feature>
<dbReference type="Gene3D" id="3.30.70.1020">
    <property type="entry name" value="Trehalose-6-phosphate phosphatase related protein, domain 2"/>
    <property type="match status" value="1"/>
</dbReference>
<evidence type="ECO:0000256" key="4">
    <source>
        <dbReference type="ARBA" id="ARBA00022490"/>
    </source>
</evidence>
<keyword evidence="8" id="KW-1185">Reference proteome</keyword>
<sequence length="934" mass="105090">MSTFVASLFLPYTVDFHDEPEAPKRPNPQRMHSRAGSATDMKALANQAASLFNGPPVPPKTPAEEKQDDFFTQLQNDPRIKPSDPRSLARTEAAPPEWGAAAQFLNQPKSTAGPLPSGSILDYVKSERKDPELLAKHTAQRKRRPTTGTSRRGSNERNFARKTWTVEPAIQGNGGLINAIRAHDALRSDEDFQKIWVGTLGFPTDALLGSKKEEISDRLANEYDAVTVYPSDRDIDGHYTHYCKTILWPVFHYQIPDHPKSKAYEDHSWEFYRNVNQNFADKIIANYKRGDIIWVHDYHLLLVPGMIRKKLPDAQIGFFLHAAFPSSEVFRCLSTRKELLEGMLGANLVAFQTKEYAHHFLQTCSRLLTVEATPEGVQLEERFVNVSHEPIGVDPEGMAKAREEPEVKDWIKVIQERYKGKHLIVARDKLDNVRGVRQKLLAFELFLNKYPQWRQNVVLLQVATSTTENSELLATVSDINTRIDSVHSTLAHQPLVFLKQDISFSQYVALLTVADVMMITSLREGMNLTAHEFVLCQDGASTEKKYGPLILSEFTGSASVFGGSEISVNPWDYQKCAEAIKLALEMSPEEKERRYTKLSNVVHKQTGDYWFTRLTESLEKATKEQFSRDAMSIPRLSVTSLAQKYKDAERRVFILDYEGTLATYGTDKDVVLTSPQRVLDTLNDLLSDKKNLVYVMSGRTPEELQRLFRQVPNLGVIAENGCFLREWGAHDDEWTAFADVEACAAWKKDVKSIFQYYSERVEGSWIEERHCSLVFHYEKAVDPEAARAQAGDCANHINDSCQSYRVQAIPTSKAVTVESLDWSKGSAATSIFEKLREKNVEGKGRTPPDFLLVAGNDREDETIFQWANNLSEQGKVANVTTVSVGKRNTQAMTTLTQGTTGLISALQKLSNYSYETAPEGSGGRRPSVLLTTGS</sequence>
<evidence type="ECO:0000256" key="1">
    <source>
        <dbReference type="ARBA" id="ARBA00004496"/>
    </source>
</evidence>
<dbReference type="SUPFAM" id="SSF56784">
    <property type="entry name" value="HAD-like"/>
    <property type="match status" value="1"/>
</dbReference>
<evidence type="ECO:0000313" key="8">
    <source>
        <dbReference type="Proteomes" id="UP000027730"/>
    </source>
</evidence>
<dbReference type="GO" id="GO:0003825">
    <property type="term" value="F:alpha,alpha-trehalose-phosphate synthase (UDP-forming) activity"/>
    <property type="evidence" value="ECO:0007669"/>
    <property type="project" value="TreeGrafter"/>
</dbReference>
<dbReference type="SUPFAM" id="SSF53756">
    <property type="entry name" value="UDP-Glycosyltransferase/glycogen phosphorylase"/>
    <property type="match status" value="1"/>
</dbReference>
<dbReference type="AlphaFoldDB" id="A0A074WYC9"/>
<name>A0A074WYC9_9PEZI</name>
<dbReference type="Gene3D" id="3.40.50.2000">
    <property type="entry name" value="Glycogen Phosphorylase B"/>
    <property type="match status" value="2"/>
</dbReference>
<dbReference type="NCBIfam" id="TIGR00685">
    <property type="entry name" value="T6PP"/>
    <property type="match status" value="1"/>
</dbReference>
<dbReference type="GO" id="GO:0030234">
    <property type="term" value="F:enzyme regulator activity"/>
    <property type="evidence" value="ECO:0007669"/>
    <property type="project" value="UniProtKB-ARBA"/>
</dbReference>
<keyword evidence="4" id="KW-0963">Cytoplasm</keyword>
<accession>A0A074WYC9</accession>
<evidence type="ECO:0000313" key="7">
    <source>
        <dbReference type="EMBL" id="KEQ78173.1"/>
    </source>
</evidence>
<feature type="region of interest" description="Disordered" evidence="6">
    <location>
        <begin position="17"/>
        <end position="43"/>
    </location>
</feature>
<dbReference type="FunFam" id="3.40.50.2000:FF:000036">
    <property type="entry name" value="Alpha,alpha-trehalose-phosphate synthase subunit Tps2"/>
    <property type="match status" value="1"/>
</dbReference>
<protein>
    <submittedName>
        <fullName evidence="7">Uncharacterized protein</fullName>
    </submittedName>
</protein>
<dbReference type="GO" id="GO:0005946">
    <property type="term" value="C:alpha,alpha-trehalose-phosphate synthase complex (UDP-forming)"/>
    <property type="evidence" value="ECO:0007669"/>
    <property type="project" value="TreeGrafter"/>
</dbReference>
<keyword evidence="5" id="KW-0597">Phosphoprotein</keyword>
<dbReference type="InterPro" id="IPR006379">
    <property type="entry name" value="HAD-SF_hydro_IIB"/>
</dbReference>
<dbReference type="NCBIfam" id="TIGR01484">
    <property type="entry name" value="HAD-SF-IIB"/>
    <property type="match status" value="1"/>
</dbReference>
<dbReference type="Gene3D" id="3.40.50.1000">
    <property type="entry name" value="HAD superfamily/HAD-like"/>
    <property type="match status" value="1"/>
</dbReference>
<dbReference type="RefSeq" id="XP_013432156.1">
    <property type="nucleotide sequence ID" value="XM_013576702.1"/>
</dbReference>
<dbReference type="FunFam" id="3.30.70.1020:FF:000001">
    <property type="entry name" value="Alpha,alpha-trehalose-phosphate synthase [UDP-forming] 1"/>
    <property type="match status" value="1"/>
</dbReference>
<dbReference type="Pfam" id="PF00982">
    <property type="entry name" value="Glyco_transf_20"/>
    <property type="match status" value="1"/>
</dbReference>
<evidence type="ECO:0000256" key="6">
    <source>
        <dbReference type="SAM" id="MobiDB-lite"/>
    </source>
</evidence>
<dbReference type="HOGENOM" id="CLU_002351_2_2_1"/>
<dbReference type="GO" id="GO:0005992">
    <property type="term" value="P:trehalose biosynthetic process"/>
    <property type="evidence" value="ECO:0007669"/>
    <property type="project" value="InterPro"/>
</dbReference>
<dbReference type="PANTHER" id="PTHR10788:SF15">
    <property type="entry name" value="TREHALOSE SYNTHASE COMPLEX REGULATORY SUBUNIT TPS3-RELATED"/>
    <property type="match status" value="1"/>
</dbReference>
<reference evidence="7 8" key="1">
    <citation type="journal article" date="2014" name="BMC Genomics">
        <title>Genome sequencing of four Aureobasidium pullulans varieties: biotechnological potential, stress tolerance, and description of new species.</title>
        <authorList>
            <person name="Gostin Ar C."/>
            <person name="Ohm R.A."/>
            <person name="Kogej T."/>
            <person name="Sonjak S."/>
            <person name="Turk M."/>
            <person name="Zajc J."/>
            <person name="Zalar P."/>
            <person name="Grube M."/>
            <person name="Sun H."/>
            <person name="Han J."/>
            <person name="Sharma A."/>
            <person name="Chiniquy J."/>
            <person name="Ngan C.Y."/>
            <person name="Lipzen A."/>
            <person name="Barry K."/>
            <person name="Grigoriev I.V."/>
            <person name="Gunde-Cimerman N."/>
        </authorList>
    </citation>
    <scope>NUCLEOTIDE SEQUENCE [LARGE SCALE GENOMIC DNA]</scope>
    <source>
        <strain evidence="7 8">CBS 147.97</strain>
    </source>
</reference>
<dbReference type="GO" id="GO:0004805">
    <property type="term" value="F:trehalose-phosphatase activity"/>
    <property type="evidence" value="ECO:0007669"/>
    <property type="project" value="TreeGrafter"/>
</dbReference>
<proteinExistence type="inferred from homology"/>
<dbReference type="STRING" id="1043004.A0A074WYC9"/>
<organism evidence="7 8">
    <name type="scientific">Aureobasidium namibiae CBS 147.97</name>
    <dbReference type="NCBI Taxonomy" id="1043004"/>
    <lineage>
        <taxon>Eukaryota</taxon>
        <taxon>Fungi</taxon>
        <taxon>Dikarya</taxon>
        <taxon>Ascomycota</taxon>
        <taxon>Pezizomycotina</taxon>
        <taxon>Dothideomycetes</taxon>
        <taxon>Dothideomycetidae</taxon>
        <taxon>Dothideales</taxon>
        <taxon>Saccotheciaceae</taxon>
        <taxon>Aureobasidium</taxon>
    </lineage>
</organism>
<dbReference type="Proteomes" id="UP000027730">
    <property type="component" value="Unassembled WGS sequence"/>
</dbReference>
<dbReference type="InterPro" id="IPR003337">
    <property type="entry name" value="Trehalose_PPase"/>
</dbReference>
<dbReference type="Pfam" id="PF02358">
    <property type="entry name" value="Trehalose_PPase"/>
    <property type="match status" value="1"/>
</dbReference>
<evidence type="ECO:0000256" key="5">
    <source>
        <dbReference type="ARBA" id="ARBA00022553"/>
    </source>
</evidence>
<comment type="similarity">
    <text evidence="2">In the N-terminal section; belongs to the glycosyltransferase 20 family.</text>
</comment>
<evidence type="ECO:0000256" key="3">
    <source>
        <dbReference type="ARBA" id="ARBA00006330"/>
    </source>
</evidence>
<feature type="region of interest" description="Disordered" evidence="6">
    <location>
        <begin position="915"/>
        <end position="934"/>
    </location>
</feature>